<gene>
    <name evidence="4" type="ORF">SAMN05192586_10678</name>
</gene>
<feature type="domain" description="Lysozyme inhibitor LprI-like N-terminal" evidence="3">
    <location>
        <begin position="103"/>
        <end position="194"/>
    </location>
</feature>
<feature type="signal peptide" evidence="2">
    <location>
        <begin position="1"/>
        <end position="37"/>
    </location>
</feature>
<dbReference type="RefSeq" id="WP_143339523.1">
    <property type="nucleotide sequence ID" value="NZ_FNBX01000006.1"/>
</dbReference>
<dbReference type="OrthoDB" id="5460749at2"/>
<sequence>MRLPRGPMVVRTVSLLAALVLCGVAAAAAAATSPVQAALEQAAAQKGTAAPAAAAEQAAPSPGGAPDAARPEAASSSAALEAETGGEAPRAQESLFSPAYQNCMDEAAGVTTAMQVCMEAEQTRLERQAADLRGRLAQALPQERAAALTKALEAWESLRRNGSIAMYAPEGGSLSPLMASLWHLEQTARMARWLEGLTENLDQ</sequence>
<keyword evidence="5" id="KW-1185">Reference proteome</keyword>
<feature type="chain" id="PRO_5011534734" description="Lysozyme inhibitor LprI-like N-terminal domain-containing protein" evidence="2">
    <location>
        <begin position="38"/>
        <end position="203"/>
    </location>
</feature>
<feature type="compositionally biased region" description="Low complexity" evidence="1">
    <location>
        <begin position="53"/>
        <end position="89"/>
    </location>
</feature>
<evidence type="ECO:0000256" key="1">
    <source>
        <dbReference type="SAM" id="MobiDB-lite"/>
    </source>
</evidence>
<evidence type="ECO:0000313" key="4">
    <source>
        <dbReference type="EMBL" id="SDF48935.1"/>
    </source>
</evidence>
<organism evidence="4 5">
    <name type="scientific">Desulfovibrio legallii</name>
    <dbReference type="NCBI Taxonomy" id="571438"/>
    <lineage>
        <taxon>Bacteria</taxon>
        <taxon>Pseudomonadati</taxon>
        <taxon>Thermodesulfobacteriota</taxon>
        <taxon>Desulfovibrionia</taxon>
        <taxon>Desulfovibrionales</taxon>
        <taxon>Desulfovibrionaceae</taxon>
        <taxon>Desulfovibrio</taxon>
    </lineage>
</organism>
<dbReference type="EMBL" id="FNBX01000006">
    <property type="protein sequence ID" value="SDF48935.1"/>
    <property type="molecule type" value="Genomic_DNA"/>
</dbReference>
<dbReference type="InterPro" id="IPR009739">
    <property type="entry name" value="LprI-like_N"/>
</dbReference>
<accession>A0A1G7LHI0</accession>
<evidence type="ECO:0000256" key="2">
    <source>
        <dbReference type="SAM" id="SignalP"/>
    </source>
</evidence>
<dbReference type="Proteomes" id="UP000199355">
    <property type="component" value="Unassembled WGS sequence"/>
</dbReference>
<evidence type="ECO:0000313" key="5">
    <source>
        <dbReference type="Proteomes" id="UP000199355"/>
    </source>
</evidence>
<keyword evidence="2" id="KW-0732">Signal</keyword>
<evidence type="ECO:0000259" key="3">
    <source>
        <dbReference type="Pfam" id="PF07007"/>
    </source>
</evidence>
<name>A0A1G7LHI0_9BACT</name>
<feature type="region of interest" description="Disordered" evidence="1">
    <location>
        <begin position="53"/>
        <end position="90"/>
    </location>
</feature>
<dbReference type="AlphaFoldDB" id="A0A1G7LHI0"/>
<protein>
    <recommendedName>
        <fullName evidence="3">Lysozyme inhibitor LprI-like N-terminal domain-containing protein</fullName>
    </recommendedName>
</protein>
<reference evidence="5" key="1">
    <citation type="submission" date="2016-10" db="EMBL/GenBank/DDBJ databases">
        <authorList>
            <person name="Varghese N."/>
            <person name="Submissions S."/>
        </authorList>
    </citation>
    <scope>NUCLEOTIDE SEQUENCE [LARGE SCALE GENOMIC DNA]</scope>
    <source>
        <strain evidence="5">KHC7</strain>
    </source>
</reference>
<proteinExistence type="predicted"/>
<dbReference type="Pfam" id="PF07007">
    <property type="entry name" value="LprI"/>
    <property type="match status" value="1"/>
</dbReference>